<feature type="domain" description="Copper amine oxidase-like N-terminal" evidence="1">
    <location>
        <begin position="5"/>
        <end position="40"/>
    </location>
</feature>
<sequence>MNVNPAPRIVNDHTMVPLRFISEVFGNEVKYEPATNTISVLPTQKNLDQRKKIKDILMHSQEVMNAKKSYSMDMVMKSTVENKMKLRSS</sequence>
<protein>
    <recommendedName>
        <fullName evidence="1">Copper amine oxidase-like N-terminal domain-containing protein</fullName>
    </recommendedName>
</protein>
<evidence type="ECO:0000313" key="2">
    <source>
        <dbReference type="EMBL" id="KEO82335.1"/>
    </source>
</evidence>
<name>A0A074LPA5_9BACL</name>
<dbReference type="RefSeq" id="WP_038090784.1">
    <property type="nucleotide sequence ID" value="NZ_JMIR01000024.1"/>
</dbReference>
<dbReference type="Pfam" id="PF07833">
    <property type="entry name" value="Cu_amine_oxidN1"/>
    <property type="match status" value="1"/>
</dbReference>
<reference evidence="2 3" key="1">
    <citation type="journal article" date="2013" name="Int. J. Syst. Evol. Microbiol.">
        <title>Tumebacillus flagellatus sp. nov., an alpha-amylase/pullulanase-producing bacterium isolated from cassava wastewater.</title>
        <authorList>
            <person name="Wang Q."/>
            <person name="Xie N."/>
            <person name="Qin Y."/>
            <person name="Shen N."/>
            <person name="Zhu J."/>
            <person name="Mi H."/>
            <person name="Huang R."/>
        </authorList>
    </citation>
    <scope>NUCLEOTIDE SEQUENCE [LARGE SCALE GENOMIC DNA]</scope>
    <source>
        <strain evidence="2 3">GST4</strain>
    </source>
</reference>
<evidence type="ECO:0000313" key="3">
    <source>
        <dbReference type="Proteomes" id="UP000027931"/>
    </source>
</evidence>
<accession>A0A074LPA5</accession>
<dbReference type="STRING" id="1157490.EL26_16280"/>
<evidence type="ECO:0000259" key="1">
    <source>
        <dbReference type="Pfam" id="PF07833"/>
    </source>
</evidence>
<dbReference type="InterPro" id="IPR036582">
    <property type="entry name" value="Mao_N_sf"/>
</dbReference>
<dbReference type="AlphaFoldDB" id="A0A074LPA5"/>
<dbReference type="Gene3D" id="3.30.457.10">
    <property type="entry name" value="Copper amine oxidase-like, N-terminal domain"/>
    <property type="match status" value="1"/>
</dbReference>
<keyword evidence="3" id="KW-1185">Reference proteome</keyword>
<dbReference type="EMBL" id="JMIR01000024">
    <property type="protein sequence ID" value="KEO82335.1"/>
    <property type="molecule type" value="Genomic_DNA"/>
</dbReference>
<comment type="caution">
    <text evidence="2">The sequence shown here is derived from an EMBL/GenBank/DDBJ whole genome shotgun (WGS) entry which is preliminary data.</text>
</comment>
<organism evidence="2 3">
    <name type="scientific">Tumebacillus flagellatus</name>
    <dbReference type="NCBI Taxonomy" id="1157490"/>
    <lineage>
        <taxon>Bacteria</taxon>
        <taxon>Bacillati</taxon>
        <taxon>Bacillota</taxon>
        <taxon>Bacilli</taxon>
        <taxon>Bacillales</taxon>
        <taxon>Alicyclobacillaceae</taxon>
        <taxon>Tumebacillus</taxon>
    </lineage>
</organism>
<dbReference type="SUPFAM" id="SSF55383">
    <property type="entry name" value="Copper amine oxidase, domain N"/>
    <property type="match status" value="1"/>
</dbReference>
<dbReference type="InterPro" id="IPR012854">
    <property type="entry name" value="Cu_amine_oxidase-like_N"/>
</dbReference>
<dbReference type="Proteomes" id="UP000027931">
    <property type="component" value="Unassembled WGS sequence"/>
</dbReference>
<gene>
    <name evidence="2" type="ORF">EL26_16280</name>
</gene>
<proteinExistence type="predicted"/>